<protein>
    <submittedName>
        <fullName evidence="2">Uncharacterized protein</fullName>
    </submittedName>
</protein>
<sequence length="100" mass="11448">MHFLIISLFAIFPFFCQVNGMYLQPSNDVAKHLERTPISTSSRQSIQQRFHVPSKPNITQDNMGKYSIHLTSPKLLSNFSIYGEDANKHPEFTYGANNGW</sequence>
<dbReference type="OrthoDB" id="3484558at2759"/>
<feature type="signal peptide" evidence="1">
    <location>
        <begin position="1"/>
        <end position="20"/>
    </location>
</feature>
<dbReference type="AlphaFoldDB" id="G2YAI9"/>
<proteinExistence type="predicted"/>
<keyword evidence="1" id="KW-0732">Signal</keyword>
<name>G2YAI9_BOTF4</name>
<organism evidence="2 3">
    <name type="scientific">Botryotinia fuckeliana (strain T4)</name>
    <name type="common">Noble rot fungus</name>
    <name type="synonym">Botrytis cinerea</name>
    <dbReference type="NCBI Taxonomy" id="999810"/>
    <lineage>
        <taxon>Eukaryota</taxon>
        <taxon>Fungi</taxon>
        <taxon>Dikarya</taxon>
        <taxon>Ascomycota</taxon>
        <taxon>Pezizomycotina</taxon>
        <taxon>Leotiomycetes</taxon>
        <taxon>Helotiales</taxon>
        <taxon>Sclerotiniaceae</taxon>
        <taxon>Botrytis</taxon>
    </lineage>
</organism>
<dbReference type="InParanoid" id="G2YAI9"/>
<evidence type="ECO:0000256" key="1">
    <source>
        <dbReference type="SAM" id="SignalP"/>
    </source>
</evidence>
<evidence type="ECO:0000313" key="3">
    <source>
        <dbReference type="Proteomes" id="UP000008177"/>
    </source>
</evidence>
<gene>
    <name evidence="2" type="ORF">BofuT4_P104460.1</name>
</gene>
<dbReference type="EMBL" id="FQ790304">
    <property type="protein sequence ID" value="CCD34230.1"/>
    <property type="molecule type" value="Genomic_DNA"/>
</dbReference>
<dbReference type="Proteomes" id="UP000008177">
    <property type="component" value="Unplaced contigs"/>
</dbReference>
<dbReference type="HOGENOM" id="CLU_2305646_0_0_1"/>
<reference evidence="3" key="1">
    <citation type="journal article" date="2011" name="PLoS Genet.">
        <title>Genomic analysis of the necrotrophic fungal pathogens Sclerotinia sclerotiorum and Botrytis cinerea.</title>
        <authorList>
            <person name="Amselem J."/>
            <person name="Cuomo C.A."/>
            <person name="van Kan J.A."/>
            <person name="Viaud M."/>
            <person name="Benito E.P."/>
            <person name="Couloux A."/>
            <person name="Coutinho P.M."/>
            <person name="de Vries R.P."/>
            <person name="Dyer P.S."/>
            <person name="Fillinger S."/>
            <person name="Fournier E."/>
            <person name="Gout L."/>
            <person name="Hahn M."/>
            <person name="Kohn L."/>
            <person name="Lapalu N."/>
            <person name="Plummer K.M."/>
            <person name="Pradier J.M."/>
            <person name="Quevillon E."/>
            <person name="Sharon A."/>
            <person name="Simon A."/>
            <person name="ten Have A."/>
            <person name="Tudzynski B."/>
            <person name="Tudzynski P."/>
            <person name="Wincker P."/>
            <person name="Andrew M."/>
            <person name="Anthouard V."/>
            <person name="Beever R.E."/>
            <person name="Beffa R."/>
            <person name="Benoit I."/>
            <person name="Bouzid O."/>
            <person name="Brault B."/>
            <person name="Chen Z."/>
            <person name="Choquer M."/>
            <person name="Collemare J."/>
            <person name="Cotton P."/>
            <person name="Danchin E.G."/>
            <person name="Da Silva C."/>
            <person name="Gautier A."/>
            <person name="Giraud C."/>
            <person name="Giraud T."/>
            <person name="Gonzalez C."/>
            <person name="Grossetete S."/>
            <person name="Guldener U."/>
            <person name="Henrissat B."/>
            <person name="Howlett B.J."/>
            <person name="Kodira C."/>
            <person name="Kretschmer M."/>
            <person name="Lappartient A."/>
            <person name="Leroch M."/>
            <person name="Levis C."/>
            <person name="Mauceli E."/>
            <person name="Neuveglise C."/>
            <person name="Oeser B."/>
            <person name="Pearson M."/>
            <person name="Poulain J."/>
            <person name="Poussereau N."/>
            <person name="Quesneville H."/>
            <person name="Rascle C."/>
            <person name="Schumacher J."/>
            <person name="Segurens B."/>
            <person name="Sexton A."/>
            <person name="Silva E."/>
            <person name="Sirven C."/>
            <person name="Soanes D.M."/>
            <person name="Talbot N.J."/>
            <person name="Templeton M."/>
            <person name="Yandava C."/>
            <person name="Yarden O."/>
            <person name="Zeng Q."/>
            <person name="Rollins J.A."/>
            <person name="Lebrun M.H."/>
            <person name="Dickman M."/>
        </authorList>
    </citation>
    <scope>NUCLEOTIDE SEQUENCE [LARGE SCALE GENOMIC DNA]</scope>
    <source>
        <strain evidence="3">T4</strain>
    </source>
</reference>
<evidence type="ECO:0000313" key="2">
    <source>
        <dbReference type="EMBL" id="CCD34230.1"/>
    </source>
</evidence>
<feature type="chain" id="PRO_5003440004" evidence="1">
    <location>
        <begin position="21"/>
        <end position="100"/>
    </location>
</feature>
<accession>G2YAI9</accession>